<keyword evidence="3" id="KW-1185">Reference proteome</keyword>
<feature type="region of interest" description="Disordered" evidence="1">
    <location>
        <begin position="126"/>
        <end position="152"/>
    </location>
</feature>
<evidence type="ECO:0000256" key="1">
    <source>
        <dbReference type="SAM" id="MobiDB-lite"/>
    </source>
</evidence>
<reference evidence="2" key="1">
    <citation type="journal article" date="2022" name="bioRxiv">
        <title>Sequencing and chromosome-scale assembly of the giantPleurodeles waltlgenome.</title>
        <authorList>
            <person name="Brown T."/>
            <person name="Elewa A."/>
            <person name="Iarovenko S."/>
            <person name="Subramanian E."/>
            <person name="Araus A.J."/>
            <person name="Petzold A."/>
            <person name="Susuki M."/>
            <person name="Suzuki K.-i.T."/>
            <person name="Hayashi T."/>
            <person name="Toyoda A."/>
            <person name="Oliveira C."/>
            <person name="Osipova E."/>
            <person name="Leigh N.D."/>
            <person name="Simon A."/>
            <person name="Yun M.H."/>
        </authorList>
    </citation>
    <scope>NUCLEOTIDE SEQUENCE</scope>
    <source>
        <strain evidence="2">20211129_DDA</strain>
        <tissue evidence="2">Liver</tissue>
    </source>
</reference>
<dbReference type="EMBL" id="JANPWB010000001">
    <property type="protein sequence ID" value="KAJ1213182.1"/>
    <property type="molecule type" value="Genomic_DNA"/>
</dbReference>
<comment type="caution">
    <text evidence="2">The sequence shown here is derived from an EMBL/GenBank/DDBJ whole genome shotgun (WGS) entry which is preliminary data.</text>
</comment>
<proteinExistence type="predicted"/>
<evidence type="ECO:0000313" key="3">
    <source>
        <dbReference type="Proteomes" id="UP001066276"/>
    </source>
</evidence>
<sequence length="152" mass="16802">MGPALTPPGVRAWLLQPAAALRRALSCGANRQTLRPAGEWTRYDSALLGYVKTLSKSIRRYVALVLLLAKRRIALYWDSAVCLTEAAWIEDPIHCDTNSELYASLQPPSSRPKEIRHPLRSYLQALSPTPSVTGDGQYPHRTNPSPQAINGQ</sequence>
<dbReference type="Proteomes" id="UP001066276">
    <property type="component" value="Chromosome 1_1"/>
</dbReference>
<dbReference type="AlphaFoldDB" id="A0AAV7WKR6"/>
<organism evidence="2 3">
    <name type="scientific">Pleurodeles waltl</name>
    <name type="common">Iberian ribbed newt</name>
    <dbReference type="NCBI Taxonomy" id="8319"/>
    <lineage>
        <taxon>Eukaryota</taxon>
        <taxon>Metazoa</taxon>
        <taxon>Chordata</taxon>
        <taxon>Craniata</taxon>
        <taxon>Vertebrata</taxon>
        <taxon>Euteleostomi</taxon>
        <taxon>Amphibia</taxon>
        <taxon>Batrachia</taxon>
        <taxon>Caudata</taxon>
        <taxon>Salamandroidea</taxon>
        <taxon>Salamandridae</taxon>
        <taxon>Pleurodelinae</taxon>
        <taxon>Pleurodeles</taxon>
    </lineage>
</organism>
<protein>
    <submittedName>
        <fullName evidence="2">Uncharacterized protein</fullName>
    </submittedName>
</protein>
<evidence type="ECO:0000313" key="2">
    <source>
        <dbReference type="EMBL" id="KAJ1213182.1"/>
    </source>
</evidence>
<gene>
    <name evidence="2" type="ORF">NDU88_000821</name>
</gene>
<name>A0AAV7WKR6_PLEWA</name>
<accession>A0AAV7WKR6</accession>